<evidence type="ECO:0000313" key="1">
    <source>
        <dbReference type="EMBL" id="GAI76249.1"/>
    </source>
</evidence>
<dbReference type="EMBL" id="BARW01006465">
    <property type="protein sequence ID" value="GAI76249.1"/>
    <property type="molecule type" value="Genomic_DNA"/>
</dbReference>
<proteinExistence type="predicted"/>
<feature type="non-terminal residue" evidence="1">
    <location>
        <position position="1"/>
    </location>
</feature>
<organism evidence="1">
    <name type="scientific">marine sediment metagenome</name>
    <dbReference type="NCBI Taxonomy" id="412755"/>
    <lineage>
        <taxon>unclassified sequences</taxon>
        <taxon>metagenomes</taxon>
        <taxon>ecological metagenomes</taxon>
    </lineage>
</organism>
<comment type="caution">
    <text evidence="1">The sequence shown here is derived from an EMBL/GenBank/DDBJ whole genome shotgun (WGS) entry which is preliminary data.</text>
</comment>
<name>X1T8A5_9ZZZZ</name>
<accession>X1T8A5</accession>
<reference evidence="1" key="1">
    <citation type="journal article" date="2014" name="Front. Microbiol.">
        <title>High frequency of phylogenetically diverse reductive dehalogenase-homologous genes in deep subseafloor sedimentary metagenomes.</title>
        <authorList>
            <person name="Kawai M."/>
            <person name="Futagami T."/>
            <person name="Toyoda A."/>
            <person name="Takaki Y."/>
            <person name="Nishi S."/>
            <person name="Hori S."/>
            <person name="Arai W."/>
            <person name="Tsubouchi T."/>
            <person name="Morono Y."/>
            <person name="Uchiyama I."/>
            <person name="Ito T."/>
            <person name="Fujiyama A."/>
            <person name="Inagaki F."/>
            <person name="Takami H."/>
        </authorList>
    </citation>
    <scope>NUCLEOTIDE SEQUENCE</scope>
    <source>
        <strain evidence="1">Expedition CK06-06</strain>
    </source>
</reference>
<gene>
    <name evidence="1" type="ORF">S12H4_13579</name>
</gene>
<dbReference type="AlphaFoldDB" id="X1T8A5"/>
<sequence>GGCGKTGQNPLPVSFGSPHLRIKKVVVGGK</sequence>
<protein>
    <submittedName>
        <fullName evidence="1">Uncharacterized protein</fullName>
    </submittedName>
</protein>